<dbReference type="PROSITE" id="PS51856">
    <property type="entry name" value="RHO_RNA_BD"/>
    <property type="match status" value="1"/>
</dbReference>
<evidence type="ECO:0000256" key="7">
    <source>
        <dbReference type="ARBA" id="ARBA00023015"/>
    </source>
</evidence>
<accession>A0A5B9QNW6</accession>
<comment type="function">
    <text evidence="9">Facilitates transcription termination by a mechanism that involves Rho binding to the nascent RNA, activation of Rho's RNA-dependent ATPase activity, and release of the mRNA from the DNA template.</text>
</comment>
<dbReference type="InterPro" id="IPR004665">
    <property type="entry name" value="Term_rho"/>
</dbReference>
<dbReference type="HAMAP" id="MF_01884">
    <property type="entry name" value="Rho"/>
    <property type="match status" value="1"/>
</dbReference>
<proteinExistence type="inferred from homology"/>
<evidence type="ECO:0000256" key="5">
    <source>
        <dbReference type="ARBA" id="ARBA00022840"/>
    </source>
</evidence>
<evidence type="ECO:0000256" key="6">
    <source>
        <dbReference type="ARBA" id="ARBA00022884"/>
    </source>
</evidence>
<comment type="caution">
    <text evidence="9">Lacks conserved residue(s) required for the propagation of feature annotation.</text>
</comment>
<evidence type="ECO:0000313" key="15">
    <source>
        <dbReference type="Proteomes" id="UP000323917"/>
    </source>
</evidence>
<dbReference type="SMART" id="SM00382">
    <property type="entry name" value="AAA"/>
    <property type="match status" value="1"/>
</dbReference>
<sequence length="493" mass="55568">MSESSNYGTRSGRSSSYNRRRRPYDNSSDSHIDGDALAQLEREEPLSIAEELDKAAERVRRVGKSIERTDTPDPNMHIAALQKMQMPELIEVAEAEGVEEAAGLKKQDLIFRILKQRVKLDGMMSGEGTLEILPDGFGFLRSPDYHYLSCPDDIYVSPSQIRRFGLHTGATVAGTIRPPKENERYFALLRIESVNGADPNLLSRKVYFDNLTPEHPDSRIVMESTPDEIAMRVVDMIVPIGFGQRGLIVSPPRAGKTILMQKMAKSVLVNYPDAYVVMLLIDERPEEVTDMEREVKGPNCEVISSTFDEPAARHIQVAEMVIEKAKRMVEYGRDVVVFLDSITRLARAWNSECPSSGKILSGGIDANAMQRPKRFFGSARKVQEGGSLTIIATALVDTGSRMDEVIFEEFKGTGNQEIVLDRQLVDKRIWPAIDINRSGTRREEMLMDPEEHRRVCMLRRVLNEMSPTDAMDLLTTRLRKTKSNAEFLMSIKE</sequence>
<keyword evidence="7 9" id="KW-0805">Transcription regulation</keyword>
<keyword evidence="3 9" id="KW-0378">Hydrolase</keyword>
<dbReference type="NCBIfam" id="NF006886">
    <property type="entry name" value="PRK09376.1"/>
    <property type="match status" value="1"/>
</dbReference>
<dbReference type="InterPro" id="IPR012340">
    <property type="entry name" value="NA-bd_OB-fold"/>
</dbReference>
<comment type="similarity">
    <text evidence="9 11">Belongs to the Rho family.</text>
</comment>
<feature type="region of interest" description="Disordered" evidence="12">
    <location>
        <begin position="1"/>
        <end position="44"/>
    </location>
</feature>
<dbReference type="NCBIfam" id="TIGR00767">
    <property type="entry name" value="rho"/>
    <property type="match status" value="1"/>
</dbReference>
<dbReference type="SUPFAM" id="SSF52540">
    <property type="entry name" value="P-loop containing nucleoside triphosphate hydrolases"/>
    <property type="match status" value="1"/>
</dbReference>
<dbReference type="GO" id="GO:0003723">
    <property type="term" value="F:RNA binding"/>
    <property type="evidence" value="ECO:0007669"/>
    <property type="project" value="UniProtKB-UniRule"/>
</dbReference>
<keyword evidence="6 9" id="KW-0694">RNA-binding</keyword>
<dbReference type="InterPro" id="IPR041703">
    <property type="entry name" value="Rho_factor_ATP-bd"/>
</dbReference>
<evidence type="ECO:0000256" key="4">
    <source>
        <dbReference type="ARBA" id="ARBA00022806"/>
    </source>
</evidence>
<organism evidence="14 15">
    <name type="scientific">Bythopirellula goksoeyrii</name>
    <dbReference type="NCBI Taxonomy" id="1400387"/>
    <lineage>
        <taxon>Bacteria</taxon>
        <taxon>Pseudomonadati</taxon>
        <taxon>Planctomycetota</taxon>
        <taxon>Planctomycetia</taxon>
        <taxon>Pirellulales</taxon>
        <taxon>Lacipirellulaceae</taxon>
        <taxon>Bythopirellula</taxon>
    </lineage>
</organism>
<dbReference type="InterPro" id="IPR003593">
    <property type="entry name" value="AAA+_ATPase"/>
</dbReference>
<feature type="binding site" evidence="9">
    <location>
        <begin position="241"/>
        <end position="246"/>
    </location>
    <ligand>
        <name>ATP</name>
        <dbReference type="ChEBI" id="CHEBI:30616"/>
    </ligand>
</feature>
<protein>
    <recommendedName>
        <fullName evidence="9 10">Transcription termination factor Rho</fullName>
        <ecNumber evidence="9 10">3.6.4.-</ecNumber>
    </recommendedName>
    <alternativeName>
        <fullName evidence="9">ATP-dependent helicase Rho</fullName>
    </alternativeName>
</protein>
<dbReference type="InterPro" id="IPR000194">
    <property type="entry name" value="ATPase_F1/V1/A1_a/bsu_nucl-bd"/>
</dbReference>
<dbReference type="GO" id="GO:0008186">
    <property type="term" value="F:ATP-dependent activity, acting on RNA"/>
    <property type="evidence" value="ECO:0007669"/>
    <property type="project" value="UniProtKB-UniRule"/>
</dbReference>
<evidence type="ECO:0000256" key="12">
    <source>
        <dbReference type="SAM" id="MobiDB-lite"/>
    </source>
</evidence>
<keyword evidence="5 9" id="KW-0067">ATP-binding</keyword>
<keyword evidence="1 9" id="KW-0806">Transcription termination</keyword>
<dbReference type="Pfam" id="PF00006">
    <property type="entry name" value="ATP-synt_ab"/>
    <property type="match status" value="1"/>
</dbReference>
<dbReference type="PANTHER" id="PTHR46425">
    <property type="entry name" value="TRANSCRIPTION TERMINATION FACTOR RHO"/>
    <property type="match status" value="1"/>
</dbReference>
<comment type="subunit">
    <text evidence="9">Homohexamer. The homohexamer assembles into an open ring structure.</text>
</comment>
<dbReference type="Pfam" id="PF07498">
    <property type="entry name" value="Rho_N"/>
    <property type="match status" value="1"/>
</dbReference>
<dbReference type="InterPro" id="IPR011112">
    <property type="entry name" value="Rho-like_N"/>
</dbReference>
<dbReference type="SUPFAM" id="SSF68912">
    <property type="entry name" value="Rho N-terminal domain-like"/>
    <property type="match status" value="1"/>
</dbReference>
<dbReference type="SUPFAM" id="SSF50249">
    <property type="entry name" value="Nucleic acid-binding proteins"/>
    <property type="match status" value="1"/>
</dbReference>
<dbReference type="Proteomes" id="UP000323917">
    <property type="component" value="Chromosome"/>
</dbReference>
<feature type="binding site" evidence="9">
    <location>
        <begin position="253"/>
        <end position="258"/>
    </location>
    <ligand>
        <name>ATP</name>
        <dbReference type="ChEBI" id="CHEBI:30616"/>
    </ligand>
</feature>
<dbReference type="CDD" id="cd01128">
    <property type="entry name" value="rho_factor_C"/>
    <property type="match status" value="1"/>
</dbReference>
<dbReference type="GO" id="GO:0005524">
    <property type="term" value="F:ATP binding"/>
    <property type="evidence" value="ECO:0007669"/>
    <property type="project" value="UniProtKB-UniRule"/>
</dbReference>
<dbReference type="CDD" id="cd04459">
    <property type="entry name" value="Rho_CSD"/>
    <property type="match status" value="1"/>
</dbReference>
<dbReference type="KEGG" id="bgok:Pr1d_29850"/>
<dbReference type="Gene3D" id="1.10.720.10">
    <property type="match status" value="1"/>
</dbReference>
<dbReference type="InterPro" id="IPR011113">
    <property type="entry name" value="Rho_RNA-bd"/>
</dbReference>
<feature type="binding site" evidence="9">
    <location>
        <position position="284"/>
    </location>
    <ligand>
        <name>ATP</name>
        <dbReference type="ChEBI" id="CHEBI:30616"/>
    </ligand>
</feature>
<dbReference type="OrthoDB" id="9805197at2"/>
<evidence type="ECO:0000256" key="8">
    <source>
        <dbReference type="ARBA" id="ARBA00023163"/>
    </source>
</evidence>
<dbReference type="InterPro" id="IPR036269">
    <property type="entry name" value="Rho_N_sf"/>
</dbReference>
<keyword evidence="8 9" id="KW-0804">Transcription</keyword>
<dbReference type="EMBL" id="CP042913">
    <property type="protein sequence ID" value="QEG35683.1"/>
    <property type="molecule type" value="Genomic_DNA"/>
</dbReference>
<keyword evidence="2 9" id="KW-0547">Nucleotide-binding</keyword>
<feature type="domain" description="Rho RNA-BD" evidence="13">
    <location>
        <begin position="123"/>
        <end position="198"/>
    </location>
</feature>
<evidence type="ECO:0000256" key="9">
    <source>
        <dbReference type="HAMAP-Rule" id="MF_01884"/>
    </source>
</evidence>
<name>A0A5B9QNW6_9BACT</name>
<feature type="compositionally biased region" description="Low complexity" evidence="12">
    <location>
        <begin position="1"/>
        <end position="17"/>
    </location>
</feature>
<dbReference type="GO" id="GO:0006353">
    <property type="term" value="P:DNA-templated transcription termination"/>
    <property type="evidence" value="ECO:0007669"/>
    <property type="project" value="UniProtKB-UniRule"/>
</dbReference>
<keyword evidence="15" id="KW-1185">Reference proteome</keyword>
<dbReference type="Pfam" id="PF07497">
    <property type="entry name" value="Rho_RNA_bind"/>
    <property type="match status" value="1"/>
</dbReference>
<dbReference type="SMART" id="SM00357">
    <property type="entry name" value="CSP"/>
    <property type="match status" value="1"/>
</dbReference>
<dbReference type="InterPro" id="IPR027417">
    <property type="entry name" value="P-loop_NTPase"/>
</dbReference>
<evidence type="ECO:0000256" key="10">
    <source>
        <dbReference type="NCBIfam" id="TIGR00767"/>
    </source>
</evidence>
<dbReference type="InterPro" id="IPR011129">
    <property type="entry name" value="CSD"/>
</dbReference>
<dbReference type="EC" id="3.6.4.-" evidence="9 10"/>
<evidence type="ECO:0000256" key="3">
    <source>
        <dbReference type="ARBA" id="ARBA00022801"/>
    </source>
</evidence>
<dbReference type="GO" id="GO:0016787">
    <property type="term" value="F:hydrolase activity"/>
    <property type="evidence" value="ECO:0007669"/>
    <property type="project" value="UniProtKB-KW"/>
</dbReference>
<evidence type="ECO:0000256" key="2">
    <source>
        <dbReference type="ARBA" id="ARBA00022741"/>
    </source>
</evidence>
<evidence type="ECO:0000256" key="11">
    <source>
        <dbReference type="PROSITE-ProRule" id="PRU01203"/>
    </source>
</evidence>
<keyword evidence="4 9" id="KW-0347">Helicase</keyword>
<dbReference type="GO" id="GO:0004386">
    <property type="term" value="F:helicase activity"/>
    <property type="evidence" value="ECO:0007669"/>
    <property type="project" value="UniProtKB-UniRule"/>
</dbReference>
<evidence type="ECO:0000313" key="14">
    <source>
        <dbReference type="EMBL" id="QEG35683.1"/>
    </source>
</evidence>
<dbReference type="GO" id="GO:0005829">
    <property type="term" value="C:cytosol"/>
    <property type="evidence" value="ECO:0007669"/>
    <property type="project" value="UniProtKB-ARBA"/>
</dbReference>
<reference evidence="14 15" key="1">
    <citation type="submission" date="2019-08" db="EMBL/GenBank/DDBJ databases">
        <title>Deep-cultivation of Planctomycetes and their phenomic and genomic characterization uncovers novel biology.</title>
        <authorList>
            <person name="Wiegand S."/>
            <person name="Jogler M."/>
            <person name="Boedeker C."/>
            <person name="Pinto D."/>
            <person name="Vollmers J."/>
            <person name="Rivas-Marin E."/>
            <person name="Kohn T."/>
            <person name="Peeters S.H."/>
            <person name="Heuer A."/>
            <person name="Rast P."/>
            <person name="Oberbeckmann S."/>
            <person name="Bunk B."/>
            <person name="Jeske O."/>
            <person name="Meyerdierks A."/>
            <person name="Storesund J.E."/>
            <person name="Kallscheuer N."/>
            <person name="Luecker S."/>
            <person name="Lage O.M."/>
            <person name="Pohl T."/>
            <person name="Merkel B.J."/>
            <person name="Hornburger P."/>
            <person name="Mueller R.-W."/>
            <person name="Bruemmer F."/>
            <person name="Labrenz M."/>
            <person name="Spormann A.M."/>
            <person name="Op den Camp H."/>
            <person name="Overmann J."/>
            <person name="Amann R."/>
            <person name="Jetten M.S.M."/>
            <person name="Mascher T."/>
            <person name="Medema M.H."/>
            <person name="Devos D.P."/>
            <person name="Kaster A.-K."/>
            <person name="Ovreas L."/>
            <person name="Rohde M."/>
            <person name="Galperin M.Y."/>
            <person name="Jogler C."/>
        </authorList>
    </citation>
    <scope>NUCLEOTIDE SEQUENCE [LARGE SCALE GENOMIC DNA]</scope>
    <source>
        <strain evidence="14 15">Pr1d</strain>
    </source>
</reference>
<dbReference type="AlphaFoldDB" id="A0A5B9QNW6"/>
<feature type="compositionally biased region" description="Basic and acidic residues" evidence="12">
    <location>
        <begin position="28"/>
        <end position="44"/>
    </location>
</feature>
<dbReference type="PANTHER" id="PTHR46425:SF1">
    <property type="entry name" value="TRANSCRIPTION TERMINATION FACTOR RHO"/>
    <property type="match status" value="1"/>
</dbReference>
<dbReference type="Gene3D" id="3.40.50.300">
    <property type="entry name" value="P-loop containing nucleotide triphosphate hydrolases"/>
    <property type="match status" value="1"/>
</dbReference>
<evidence type="ECO:0000256" key="1">
    <source>
        <dbReference type="ARBA" id="ARBA00022472"/>
    </source>
</evidence>
<dbReference type="SMART" id="SM00959">
    <property type="entry name" value="Rho_N"/>
    <property type="match status" value="1"/>
</dbReference>
<dbReference type="Gene3D" id="2.40.50.140">
    <property type="entry name" value="Nucleic acid-binding proteins"/>
    <property type="match status" value="1"/>
</dbReference>
<gene>
    <name evidence="9" type="primary">rho</name>
    <name evidence="14" type="ORF">Pr1d_29850</name>
</gene>
<evidence type="ECO:0000259" key="13">
    <source>
        <dbReference type="PROSITE" id="PS51856"/>
    </source>
</evidence>